<evidence type="ECO:0000256" key="5">
    <source>
        <dbReference type="ARBA" id="ARBA00022970"/>
    </source>
</evidence>
<dbReference type="InterPro" id="IPR003439">
    <property type="entry name" value="ABC_transporter-like_ATP-bd"/>
</dbReference>
<dbReference type="Pfam" id="PF00005">
    <property type="entry name" value="ABC_tran"/>
    <property type="match status" value="1"/>
</dbReference>
<keyword evidence="8" id="KW-1185">Reference proteome</keyword>
<dbReference type="InterPro" id="IPR027417">
    <property type="entry name" value="P-loop_NTPase"/>
</dbReference>
<keyword evidence="5" id="KW-0029">Amino-acid transport</keyword>
<organism evidence="7 8">
    <name type="scientific">Lentilactobacillus kisonensis DSM 19906 = JCM 15041</name>
    <dbReference type="NCBI Taxonomy" id="1423766"/>
    <lineage>
        <taxon>Bacteria</taxon>
        <taxon>Bacillati</taxon>
        <taxon>Bacillota</taxon>
        <taxon>Bacilli</taxon>
        <taxon>Lactobacillales</taxon>
        <taxon>Lactobacillaceae</taxon>
        <taxon>Lentilactobacillus</taxon>
    </lineage>
</organism>
<dbReference type="RefSeq" id="WP_008856202.1">
    <property type="nucleotide sequence ID" value="NZ_AZEB01000003.1"/>
</dbReference>
<feature type="domain" description="ABC transporter" evidence="6">
    <location>
        <begin position="10"/>
        <end position="236"/>
    </location>
</feature>
<dbReference type="InterPro" id="IPR017911">
    <property type="entry name" value="MacB-like_ATP-bd"/>
</dbReference>
<dbReference type="GO" id="GO:0022857">
    <property type="term" value="F:transmembrane transporter activity"/>
    <property type="evidence" value="ECO:0007669"/>
    <property type="project" value="UniProtKB-ARBA"/>
</dbReference>
<dbReference type="GO" id="GO:0005524">
    <property type="term" value="F:ATP binding"/>
    <property type="evidence" value="ECO:0007669"/>
    <property type="project" value="UniProtKB-KW"/>
</dbReference>
<dbReference type="PATRIC" id="fig|1423766.4.peg.1655"/>
<dbReference type="InterPro" id="IPR003593">
    <property type="entry name" value="AAA+_ATPase"/>
</dbReference>
<protein>
    <submittedName>
        <fullName evidence="7">ABC transporter, ATP-binding protein</fullName>
    </submittedName>
</protein>
<dbReference type="AlphaFoldDB" id="A0A0R1NRU7"/>
<gene>
    <name evidence="7" type="ORF">FC98_GL001598</name>
</gene>
<evidence type="ECO:0000256" key="1">
    <source>
        <dbReference type="ARBA" id="ARBA00005417"/>
    </source>
</evidence>
<evidence type="ECO:0000256" key="4">
    <source>
        <dbReference type="ARBA" id="ARBA00022840"/>
    </source>
</evidence>
<dbReference type="Proteomes" id="UP000051439">
    <property type="component" value="Unassembled WGS sequence"/>
</dbReference>
<dbReference type="CDD" id="cd03255">
    <property type="entry name" value="ABC_MJ0796_LolCDE_FtsE"/>
    <property type="match status" value="1"/>
</dbReference>
<evidence type="ECO:0000256" key="3">
    <source>
        <dbReference type="ARBA" id="ARBA00022741"/>
    </source>
</evidence>
<dbReference type="PANTHER" id="PTHR42798:SF2">
    <property type="entry name" value="ABC TRANSPORTER ATP-BINDING PROTEIN MG467-RELATED"/>
    <property type="match status" value="1"/>
</dbReference>
<reference evidence="7 8" key="1">
    <citation type="journal article" date="2015" name="Genome Announc.">
        <title>Expanding the biotechnology potential of lactobacilli through comparative genomics of 213 strains and associated genera.</title>
        <authorList>
            <person name="Sun Z."/>
            <person name="Harris H.M."/>
            <person name="McCann A."/>
            <person name="Guo C."/>
            <person name="Argimon S."/>
            <person name="Zhang W."/>
            <person name="Yang X."/>
            <person name="Jeffery I.B."/>
            <person name="Cooney J.C."/>
            <person name="Kagawa T.F."/>
            <person name="Liu W."/>
            <person name="Song Y."/>
            <person name="Salvetti E."/>
            <person name="Wrobel A."/>
            <person name="Rasinkangas P."/>
            <person name="Parkhill J."/>
            <person name="Rea M.C."/>
            <person name="O'Sullivan O."/>
            <person name="Ritari J."/>
            <person name="Douillard F.P."/>
            <person name="Paul Ross R."/>
            <person name="Yang R."/>
            <person name="Briner A.E."/>
            <person name="Felis G.E."/>
            <person name="de Vos W.M."/>
            <person name="Barrangou R."/>
            <person name="Klaenhammer T.R."/>
            <person name="Caufield P.W."/>
            <person name="Cui Y."/>
            <person name="Zhang H."/>
            <person name="O'Toole P.W."/>
        </authorList>
    </citation>
    <scope>NUCLEOTIDE SEQUENCE [LARGE SCALE GENOMIC DNA]</scope>
    <source>
        <strain evidence="7 8">DSM 19906</strain>
    </source>
</reference>
<evidence type="ECO:0000256" key="2">
    <source>
        <dbReference type="ARBA" id="ARBA00022448"/>
    </source>
</evidence>
<name>A0A0R1NRU7_9LACO</name>
<dbReference type="PROSITE" id="PS00211">
    <property type="entry name" value="ABC_TRANSPORTER_1"/>
    <property type="match status" value="1"/>
</dbReference>
<dbReference type="InterPro" id="IPR017871">
    <property type="entry name" value="ABC_transporter-like_CS"/>
</dbReference>
<dbReference type="PANTHER" id="PTHR42798">
    <property type="entry name" value="LIPOPROTEIN-RELEASING SYSTEM ATP-BINDING PROTEIN LOLD"/>
    <property type="match status" value="1"/>
</dbReference>
<dbReference type="FunFam" id="3.40.50.300:FF:000032">
    <property type="entry name" value="Export ABC transporter ATP-binding protein"/>
    <property type="match status" value="1"/>
</dbReference>
<dbReference type="EMBL" id="AZEB01000003">
    <property type="protein sequence ID" value="KRL22849.1"/>
    <property type="molecule type" value="Genomic_DNA"/>
</dbReference>
<proteinExistence type="inferred from homology"/>
<evidence type="ECO:0000259" key="6">
    <source>
        <dbReference type="PROSITE" id="PS50893"/>
    </source>
</evidence>
<dbReference type="Gene3D" id="3.40.50.300">
    <property type="entry name" value="P-loop containing nucleotide triphosphate hydrolases"/>
    <property type="match status" value="1"/>
</dbReference>
<dbReference type="SMART" id="SM00382">
    <property type="entry name" value="AAA"/>
    <property type="match status" value="1"/>
</dbReference>
<sequence length="236" mass="25848">MIIVAYIDVIHESKIYGSGPQEVRANDDVSFEIKKGELTVIVGASGAGKSTLLNILGGMDTPTKGQVIINQKDIAQYSSRKMTTFRRTSIGFVFQFYNLIPNLTALENVELASQIAPNALDVSQVMVDVGLKDRMNNFPAQLSGGEQQRVAIARAIAKNPELLLCDEPTGALDYQTGKSILMLLQNFSHQTKKNVVIVTHNGMIKPMADHVIEIGDGKVKQDQLNANPVPVEQIEW</sequence>
<dbReference type="GO" id="GO:0016887">
    <property type="term" value="F:ATP hydrolysis activity"/>
    <property type="evidence" value="ECO:0007669"/>
    <property type="project" value="InterPro"/>
</dbReference>
<dbReference type="PROSITE" id="PS50893">
    <property type="entry name" value="ABC_TRANSPORTER_2"/>
    <property type="match status" value="1"/>
</dbReference>
<accession>A0A0R1NRU7</accession>
<keyword evidence="4 7" id="KW-0067">ATP-binding</keyword>
<dbReference type="GO" id="GO:0098796">
    <property type="term" value="C:membrane protein complex"/>
    <property type="evidence" value="ECO:0007669"/>
    <property type="project" value="UniProtKB-ARBA"/>
</dbReference>
<comment type="similarity">
    <text evidence="1">Belongs to the ABC transporter superfamily.</text>
</comment>
<keyword evidence="2" id="KW-0813">Transport</keyword>
<evidence type="ECO:0000313" key="8">
    <source>
        <dbReference type="Proteomes" id="UP000051439"/>
    </source>
</evidence>
<dbReference type="GO" id="GO:0006865">
    <property type="term" value="P:amino acid transport"/>
    <property type="evidence" value="ECO:0007669"/>
    <property type="project" value="UniProtKB-KW"/>
</dbReference>
<evidence type="ECO:0000313" key="7">
    <source>
        <dbReference type="EMBL" id="KRL22849.1"/>
    </source>
</evidence>
<keyword evidence="3" id="KW-0547">Nucleotide-binding</keyword>
<dbReference type="SUPFAM" id="SSF52540">
    <property type="entry name" value="P-loop containing nucleoside triphosphate hydrolases"/>
    <property type="match status" value="1"/>
</dbReference>
<comment type="caution">
    <text evidence="7">The sequence shown here is derived from an EMBL/GenBank/DDBJ whole genome shotgun (WGS) entry which is preliminary data.</text>
</comment>